<dbReference type="EMBL" id="JBHTHU010000002">
    <property type="protein sequence ID" value="MFD0749425.1"/>
    <property type="molecule type" value="Genomic_DNA"/>
</dbReference>
<gene>
    <name evidence="2" type="ORF">ACFQZS_04680</name>
</gene>
<evidence type="ECO:0000313" key="2">
    <source>
        <dbReference type="EMBL" id="MFD0749425.1"/>
    </source>
</evidence>
<name>A0ABW2YU73_9SPHI</name>
<evidence type="ECO:0000313" key="3">
    <source>
        <dbReference type="Proteomes" id="UP001596958"/>
    </source>
</evidence>
<dbReference type="RefSeq" id="WP_377097773.1">
    <property type="nucleotide sequence ID" value="NZ_JBHTHU010000002.1"/>
</dbReference>
<evidence type="ECO:0000256" key="1">
    <source>
        <dbReference type="SAM" id="SignalP"/>
    </source>
</evidence>
<dbReference type="PROSITE" id="PS51257">
    <property type="entry name" value="PROKAR_LIPOPROTEIN"/>
    <property type="match status" value="1"/>
</dbReference>
<comment type="caution">
    <text evidence="2">The sequence shown here is derived from an EMBL/GenBank/DDBJ whole genome shotgun (WGS) entry which is preliminary data.</text>
</comment>
<sequence>MKKITIAFSLMIAFAACRVPSYTIGMSETDFKSKHKWTAQVAEQTASHTVYKVQTSFQDEKRKTYQFFYFENGKLVRLDEGQAMFGI</sequence>
<proteinExistence type="predicted"/>
<feature type="chain" id="PRO_5046911805" description="Lipoprotein" evidence="1">
    <location>
        <begin position="19"/>
        <end position="87"/>
    </location>
</feature>
<reference evidence="3" key="1">
    <citation type="journal article" date="2019" name="Int. J. Syst. Evol. Microbiol.">
        <title>The Global Catalogue of Microorganisms (GCM) 10K type strain sequencing project: providing services to taxonomists for standard genome sequencing and annotation.</title>
        <authorList>
            <consortium name="The Broad Institute Genomics Platform"/>
            <consortium name="The Broad Institute Genome Sequencing Center for Infectious Disease"/>
            <person name="Wu L."/>
            <person name="Ma J."/>
        </authorList>
    </citation>
    <scope>NUCLEOTIDE SEQUENCE [LARGE SCALE GENOMIC DNA]</scope>
    <source>
        <strain evidence="3">CCUG 63418</strain>
    </source>
</reference>
<feature type="signal peptide" evidence="1">
    <location>
        <begin position="1"/>
        <end position="18"/>
    </location>
</feature>
<evidence type="ECO:0008006" key="4">
    <source>
        <dbReference type="Google" id="ProtNLM"/>
    </source>
</evidence>
<keyword evidence="1" id="KW-0732">Signal</keyword>
<keyword evidence="3" id="KW-1185">Reference proteome</keyword>
<accession>A0ABW2YU73</accession>
<protein>
    <recommendedName>
        <fullName evidence="4">Lipoprotein</fullName>
    </recommendedName>
</protein>
<organism evidence="2 3">
    <name type="scientific">Mucilaginibacter calamicampi</name>
    <dbReference type="NCBI Taxonomy" id="1302352"/>
    <lineage>
        <taxon>Bacteria</taxon>
        <taxon>Pseudomonadati</taxon>
        <taxon>Bacteroidota</taxon>
        <taxon>Sphingobacteriia</taxon>
        <taxon>Sphingobacteriales</taxon>
        <taxon>Sphingobacteriaceae</taxon>
        <taxon>Mucilaginibacter</taxon>
    </lineage>
</organism>
<dbReference type="Proteomes" id="UP001596958">
    <property type="component" value="Unassembled WGS sequence"/>
</dbReference>